<dbReference type="PANTHER" id="PTHR11487:SF0">
    <property type="entry name" value="S-ACYL FATTY ACID SYNTHASE THIOESTERASE, MEDIUM CHAIN"/>
    <property type="match status" value="1"/>
</dbReference>
<feature type="domain" description="Thioesterase" evidence="2">
    <location>
        <begin position="24"/>
        <end position="244"/>
    </location>
</feature>
<evidence type="ECO:0000259" key="2">
    <source>
        <dbReference type="Pfam" id="PF00975"/>
    </source>
</evidence>
<dbReference type="InterPro" id="IPR012223">
    <property type="entry name" value="TEII"/>
</dbReference>
<proteinExistence type="inferred from homology"/>
<comment type="caution">
    <text evidence="3">The sequence shown here is derived from an EMBL/GenBank/DDBJ whole genome shotgun (WGS) entry which is preliminary data.</text>
</comment>
<name>A0ABT1IWF0_9ACTN</name>
<organism evidence="3 4">
    <name type="scientific">Kitasatospora paracochleata</name>
    <dbReference type="NCBI Taxonomy" id="58354"/>
    <lineage>
        <taxon>Bacteria</taxon>
        <taxon>Bacillati</taxon>
        <taxon>Actinomycetota</taxon>
        <taxon>Actinomycetes</taxon>
        <taxon>Kitasatosporales</taxon>
        <taxon>Streptomycetaceae</taxon>
        <taxon>Kitasatospora</taxon>
    </lineage>
</organism>
<keyword evidence="4" id="KW-1185">Reference proteome</keyword>
<dbReference type="SUPFAM" id="SSF53474">
    <property type="entry name" value="alpha/beta-Hydrolases"/>
    <property type="match status" value="1"/>
</dbReference>
<evidence type="ECO:0000313" key="4">
    <source>
        <dbReference type="Proteomes" id="UP001206483"/>
    </source>
</evidence>
<evidence type="ECO:0000256" key="1">
    <source>
        <dbReference type="ARBA" id="ARBA00007169"/>
    </source>
</evidence>
<dbReference type="Gene3D" id="3.40.50.1820">
    <property type="entry name" value="alpha/beta hydrolase"/>
    <property type="match status" value="1"/>
</dbReference>
<dbReference type="InterPro" id="IPR001031">
    <property type="entry name" value="Thioesterase"/>
</dbReference>
<dbReference type="PANTHER" id="PTHR11487">
    <property type="entry name" value="THIOESTERASE"/>
    <property type="match status" value="1"/>
</dbReference>
<dbReference type="InterPro" id="IPR029058">
    <property type="entry name" value="AB_hydrolase_fold"/>
</dbReference>
<dbReference type="EMBL" id="JAMZDX010000002">
    <property type="protein sequence ID" value="MCP2309465.1"/>
    <property type="molecule type" value="Genomic_DNA"/>
</dbReference>
<dbReference type="RefSeq" id="WP_253796527.1">
    <property type="nucleotide sequence ID" value="NZ_BAAAUB010000025.1"/>
</dbReference>
<accession>A0ABT1IWF0</accession>
<dbReference type="Proteomes" id="UP001206483">
    <property type="component" value="Unassembled WGS sequence"/>
</dbReference>
<protein>
    <submittedName>
        <fullName evidence="3">Surfactin synthase thioesterase subunit</fullName>
    </submittedName>
</protein>
<gene>
    <name evidence="3" type="ORF">FHR36_002589</name>
</gene>
<sequence>MKEPEMPTDRRLRRPVARPGAALRLFCLPHAGGSAGLYRAWPALLPPEIEPVLVCPPGREDRLDEPFPADLPALVADLAQAVAPLLDRPWAVFGHSMGATVAQELALHLTGAGHRGPVHLFASAREAPQYRHGGTVHLLDDDALCAELLRLGGSARELLAIPEIRPLVLPAVREDHRLIEHHTAAPRGLLDCPVTALVGDRDTELTAEEAAGWREWTTGSFELLTFPGGHFYLSDQPGAVVDAVLAGLAASGPDAGHLIANENHCE</sequence>
<dbReference type="Pfam" id="PF00975">
    <property type="entry name" value="Thioesterase"/>
    <property type="match status" value="1"/>
</dbReference>
<evidence type="ECO:0000313" key="3">
    <source>
        <dbReference type="EMBL" id="MCP2309465.1"/>
    </source>
</evidence>
<comment type="similarity">
    <text evidence="1">Belongs to the thioesterase family.</text>
</comment>
<reference evidence="3 4" key="1">
    <citation type="submission" date="2022-06" db="EMBL/GenBank/DDBJ databases">
        <title>Sequencing the genomes of 1000 actinobacteria strains.</title>
        <authorList>
            <person name="Klenk H.-P."/>
        </authorList>
    </citation>
    <scope>NUCLEOTIDE SEQUENCE [LARGE SCALE GENOMIC DNA]</scope>
    <source>
        <strain evidence="3 4">DSM 41656</strain>
    </source>
</reference>